<reference evidence="9 10" key="1">
    <citation type="submission" date="2018-06" db="EMBL/GenBank/DDBJ databases">
        <title>Paenibacillus imtechensis sp. nov.</title>
        <authorList>
            <person name="Pinnaka A.K."/>
            <person name="Singh H."/>
            <person name="Kaur M."/>
        </authorList>
    </citation>
    <scope>NUCLEOTIDE SEQUENCE [LARGE SCALE GENOMIC DNA]</scope>
    <source>
        <strain evidence="9 10">SMB1</strain>
    </source>
</reference>
<keyword evidence="3 9" id="KW-0808">Transferase</keyword>
<dbReference type="InterPro" id="IPR050559">
    <property type="entry name" value="P-Pant_transferase_sf"/>
</dbReference>
<dbReference type="Pfam" id="PF22624">
    <property type="entry name" value="AASDHPPT_N"/>
    <property type="match status" value="1"/>
</dbReference>
<dbReference type="OrthoDB" id="9808281at2"/>
<evidence type="ECO:0000256" key="4">
    <source>
        <dbReference type="ARBA" id="ARBA00022723"/>
    </source>
</evidence>
<dbReference type="AlphaFoldDB" id="A0A2W1L9I5"/>
<keyword evidence="6" id="KW-0045">Antibiotic biosynthesis</keyword>
<dbReference type="InterPro" id="IPR004568">
    <property type="entry name" value="Ppantetheine-prot_Trfase_dom"/>
</dbReference>
<evidence type="ECO:0000256" key="2">
    <source>
        <dbReference type="ARBA" id="ARBA00010990"/>
    </source>
</evidence>
<evidence type="ECO:0000259" key="7">
    <source>
        <dbReference type="Pfam" id="PF01648"/>
    </source>
</evidence>
<evidence type="ECO:0000256" key="1">
    <source>
        <dbReference type="ARBA" id="ARBA00001946"/>
    </source>
</evidence>
<keyword evidence="10" id="KW-1185">Reference proteome</keyword>
<dbReference type="InterPro" id="IPR037143">
    <property type="entry name" value="4-PPantetheinyl_Trfase_dom_sf"/>
</dbReference>
<keyword evidence="4" id="KW-0479">Metal-binding</keyword>
<accession>A0A2W1L9I5</accession>
<dbReference type="GO" id="GO:0017000">
    <property type="term" value="P:antibiotic biosynthetic process"/>
    <property type="evidence" value="ECO:0007669"/>
    <property type="project" value="UniProtKB-KW"/>
</dbReference>
<evidence type="ECO:0000313" key="9">
    <source>
        <dbReference type="EMBL" id="PZD94790.1"/>
    </source>
</evidence>
<name>A0A2W1L9I5_9BACL</name>
<keyword evidence="5" id="KW-0460">Magnesium</keyword>
<dbReference type="GO" id="GO:0019878">
    <property type="term" value="P:lysine biosynthetic process via aminoadipic acid"/>
    <property type="evidence" value="ECO:0007669"/>
    <property type="project" value="TreeGrafter"/>
</dbReference>
<dbReference type="Proteomes" id="UP000249522">
    <property type="component" value="Unassembled WGS sequence"/>
</dbReference>
<dbReference type="RefSeq" id="WP_111147748.1">
    <property type="nucleotide sequence ID" value="NZ_QKRB01000050.1"/>
</dbReference>
<feature type="domain" description="4'-phosphopantetheinyl transferase" evidence="7">
    <location>
        <begin position="116"/>
        <end position="221"/>
    </location>
</feature>
<evidence type="ECO:0000259" key="8">
    <source>
        <dbReference type="Pfam" id="PF22624"/>
    </source>
</evidence>
<gene>
    <name evidence="9" type="ORF">DNH61_16300</name>
</gene>
<dbReference type="SUPFAM" id="SSF56214">
    <property type="entry name" value="4'-phosphopantetheinyl transferase"/>
    <property type="match status" value="2"/>
</dbReference>
<dbReference type="GO" id="GO:0005829">
    <property type="term" value="C:cytosol"/>
    <property type="evidence" value="ECO:0007669"/>
    <property type="project" value="TreeGrafter"/>
</dbReference>
<evidence type="ECO:0000313" key="10">
    <source>
        <dbReference type="Proteomes" id="UP000249522"/>
    </source>
</evidence>
<dbReference type="PANTHER" id="PTHR12215:SF10">
    <property type="entry name" value="L-AMINOADIPATE-SEMIALDEHYDE DEHYDROGENASE-PHOSPHOPANTETHEINYL TRANSFERASE"/>
    <property type="match status" value="1"/>
</dbReference>
<organism evidence="9 10">
    <name type="scientific">Paenibacillus sambharensis</name>
    <dbReference type="NCBI Taxonomy" id="1803190"/>
    <lineage>
        <taxon>Bacteria</taxon>
        <taxon>Bacillati</taxon>
        <taxon>Bacillota</taxon>
        <taxon>Bacilli</taxon>
        <taxon>Bacillales</taxon>
        <taxon>Paenibacillaceae</taxon>
        <taxon>Paenibacillus</taxon>
    </lineage>
</organism>
<dbReference type="GO" id="GO:0008897">
    <property type="term" value="F:holo-[acyl-carrier-protein] synthase activity"/>
    <property type="evidence" value="ECO:0007669"/>
    <property type="project" value="InterPro"/>
</dbReference>
<dbReference type="InterPro" id="IPR008278">
    <property type="entry name" value="4-PPantetheinyl_Trfase_dom"/>
</dbReference>
<dbReference type="Gene3D" id="3.90.470.20">
    <property type="entry name" value="4'-phosphopantetheinyl transferase domain"/>
    <property type="match status" value="2"/>
</dbReference>
<evidence type="ECO:0000256" key="3">
    <source>
        <dbReference type="ARBA" id="ARBA00022679"/>
    </source>
</evidence>
<evidence type="ECO:0000256" key="5">
    <source>
        <dbReference type="ARBA" id="ARBA00022842"/>
    </source>
</evidence>
<evidence type="ECO:0000256" key="6">
    <source>
        <dbReference type="ARBA" id="ARBA00023194"/>
    </source>
</evidence>
<proteinExistence type="inferred from homology"/>
<comment type="cofactor">
    <cofactor evidence="1">
        <name>Mg(2+)</name>
        <dbReference type="ChEBI" id="CHEBI:18420"/>
    </cofactor>
</comment>
<protein>
    <submittedName>
        <fullName evidence="9">4-phosphopantetheinyl transferase</fullName>
    </submittedName>
</protein>
<dbReference type="NCBIfam" id="TIGR00556">
    <property type="entry name" value="pantethn_trn"/>
    <property type="match status" value="1"/>
</dbReference>
<comment type="caution">
    <text evidence="9">The sequence shown here is derived from an EMBL/GenBank/DDBJ whole genome shotgun (WGS) entry which is preliminary data.</text>
</comment>
<sequence>MDIIAVRIGGCRGGSAAEQEALYREELLLRERALPNFSPARRSKVEAYRQTDDRVRSMVGELLVRVYAAERWALLDLEQLRSSNSYGKPGLSGRPDCQYNVSHSGQWVAAVFDFAPVGIDVEQIHTVDLAIADRFFSRSEAEFLRAQPHSQQLDCFFELWTLKESYIKAVGAGMSIPLDSFSFTLHRNGEIELHAETGPAARENWRFGQYNVDPGYKLAVCSLGQDLPERVQVWTMEELLGRFEQIGC</sequence>
<dbReference type="EMBL" id="QKRB01000050">
    <property type="protein sequence ID" value="PZD94790.1"/>
    <property type="molecule type" value="Genomic_DNA"/>
</dbReference>
<dbReference type="GO" id="GO:0006633">
    <property type="term" value="P:fatty acid biosynthetic process"/>
    <property type="evidence" value="ECO:0007669"/>
    <property type="project" value="InterPro"/>
</dbReference>
<dbReference type="PANTHER" id="PTHR12215">
    <property type="entry name" value="PHOSPHOPANTETHEINE TRANSFERASE"/>
    <property type="match status" value="1"/>
</dbReference>
<dbReference type="GO" id="GO:0000287">
    <property type="term" value="F:magnesium ion binding"/>
    <property type="evidence" value="ECO:0007669"/>
    <property type="project" value="InterPro"/>
</dbReference>
<dbReference type="InterPro" id="IPR055066">
    <property type="entry name" value="AASDHPPT_N"/>
</dbReference>
<comment type="similarity">
    <text evidence="2">Belongs to the P-Pant transferase superfamily. Gsp/Sfp/HetI/AcpT family.</text>
</comment>
<dbReference type="Pfam" id="PF01648">
    <property type="entry name" value="ACPS"/>
    <property type="match status" value="1"/>
</dbReference>
<feature type="domain" description="4'-phosphopantetheinyl transferase N-terminal" evidence="8">
    <location>
        <begin position="38"/>
        <end position="109"/>
    </location>
</feature>